<dbReference type="Gene3D" id="6.10.340.10">
    <property type="match status" value="1"/>
</dbReference>
<evidence type="ECO:0000256" key="2">
    <source>
        <dbReference type="ARBA" id="ARBA00022500"/>
    </source>
</evidence>
<dbReference type="GO" id="GO:0005886">
    <property type="term" value="C:plasma membrane"/>
    <property type="evidence" value="ECO:0007669"/>
    <property type="project" value="TreeGrafter"/>
</dbReference>
<reference evidence="9" key="1">
    <citation type="journal article" date="2014" name="Int. J. Syst. Evol. Microbiol.">
        <title>Complete genome sequence of Corynebacterium casei LMG S-19264T (=DSM 44701T), isolated from a smear-ripened cheese.</title>
        <authorList>
            <consortium name="US DOE Joint Genome Institute (JGI-PGF)"/>
            <person name="Walter F."/>
            <person name="Albersmeier A."/>
            <person name="Kalinowski J."/>
            <person name="Ruckert C."/>
        </authorList>
    </citation>
    <scope>NUCLEOTIDE SEQUENCE</scope>
    <source>
        <strain evidence="9">CGMCC 1.15367</strain>
    </source>
</reference>
<dbReference type="CDD" id="cd06225">
    <property type="entry name" value="HAMP"/>
    <property type="match status" value="1"/>
</dbReference>
<dbReference type="Proteomes" id="UP000644699">
    <property type="component" value="Unassembled WGS sequence"/>
</dbReference>
<dbReference type="InterPro" id="IPR004089">
    <property type="entry name" value="MCPsignal_dom"/>
</dbReference>
<dbReference type="InterPro" id="IPR007891">
    <property type="entry name" value="CHASE3"/>
</dbReference>
<keyword evidence="5" id="KW-0175">Coiled coil</keyword>
<dbReference type="PROSITE" id="PS50885">
    <property type="entry name" value="HAMP"/>
    <property type="match status" value="2"/>
</dbReference>
<dbReference type="PANTHER" id="PTHR43531">
    <property type="entry name" value="PROTEIN ICFG"/>
    <property type="match status" value="1"/>
</dbReference>
<evidence type="ECO:0000256" key="5">
    <source>
        <dbReference type="SAM" id="Coils"/>
    </source>
</evidence>
<dbReference type="Pfam" id="PF00672">
    <property type="entry name" value="HAMP"/>
    <property type="match status" value="1"/>
</dbReference>
<reference evidence="9" key="2">
    <citation type="submission" date="2020-09" db="EMBL/GenBank/DDBJ databases">
        <authorList>
            <person name="Sun Q."/>
            <person name="Zhou Y."/>
        </authorList>
    </citation>
    <scope>NUCLEOTIDE SEQUENCE</scope>
    <source>
        <strain evidence="9">CGMCC 1.15367</strain>
    </source>
</reference>
<evidence type="ECO:0000259" key="7">
    <source>
        <dbReference type="PROSITE" id="PS50111"/>
    </source>
</evidence>
<sequence length="651" mass="68060">MAWPAKVTLSFAEHVMSFKNMKVNAKLAVAFAPILVASALTSGIVGSKISEIETAAGWDVHTTRVLSQADRATQGIIGQSAAMRGFVISPKDAFYSDFKTAQKVFDDAVEEIRTLTADNPSQQERVARLKAAGAEFVAKVAEPERRLAGDPATHEQAVEIAAAGLGSRYANAVKSIIAEIAETESVLLTARRAATARSFASAYWTLGLGAAFAFAVAAAMGWLLSRGVARPITLMTEAMRHLASGNKSISIPAMGQRDELGEMASAVEGFRQAAIEKERLENMTAGEREAAEKARRDAEQRAAIAAKDAFVAAVRPSFERLSGGDLTARIDPNANADYVEVCHLFNDSVGKLESTIGSVVSAVASMRTGLGEITVAAGDLSQRTEQQAASLEETVAALGEVTRGVNGTAEAAARAQATAGTAQQDAEKGGAIVTKAVAAMNEIERSSAEIGKIIGVIDEIAFQTNLLALNAGVEAARAGEAGRGFAVVAQEVRGLAQRSAEAAKEIKDLIHTSGVQVEQGVELVSASGRSLEDIVAGVAQMTEVVGQIARSAREQAVSLREVSTAADQMDKVTQQNAAMVEETTAAAKSLSVETEQLAALVDKFQTASARMTSAGRAPVRPASAAIVQMRTTGTGGAAPKAMRAEDQWAEF</sequence>
<evidence type="ECO:0000259" key="8">
    <source>
        <dbReference type="PROSITE" id="PS50885"/>
    </source>
</evidence>
<dbReference type="PROSITE" id="PS50111">
    <property type="entry name" value="CHEMOTAXIS_TRANSDUC_2"/>
    <property type="match status" value="1"/>
</dbReference>
<dbReference type="CDD" id="cd11386">
    <property type="entry name" value="MCP_signal"/>
    <property type="match status" value="1"/>
</dbReference>
<keyword evidence="10" id="KW-1185">Reference proteome</keyword>
<protein>
    <submittedName>
        <fullName evidence="9">Chemotaxis protein</fullName>
    </submittedName>
</protein>
<name>A0A916ZS91_9HYPH</name>
<dbReference type="SMART" id="SM00304">
    <property type="entry name" value="HAMP"/>
    <property type="match status" value="2"/>
</dbReference>
<dbReference type="Pfam" id="PF05227">
    <property type="entry name" value="CHASE3"/>
    <property type="match status" value="1"/>
</dbReference>
<dbReference type="Pfam" id="PF00015">
    <property type="entry name" value="MCPsignal"/>
    <property type="match status" value="1"/>
</dbReference>
<keyword evidence="6" id="KW-1133">Transmembrane helix</keyword>
<proteinExistence type="inferred from homology"/>
<keyword evidence="6" id="KW-0472">Membrane</keyword>
<dbReference type="GO" id="GO:0006935">
    <property type="term" value="P:chemotaxis"/>
    <property type="evidence" value="ECO:0007669"/>
    <property type="project" value="UniProtKB-KW"/>
</dbReference>
<feature type="domain" description="HAMP" evidence="8">
    <location>
        <begin position="226"/>
        <end position="279"/>
    </location>
</feature>
<evidence type="ECO:0000256" key="3">
    <source>
        <dbReference type="ARBA" id="ARBA00029447"/>
    </source>
</evidence>
<evidence type="ECO:0000256" key="4">
    <source>
        <dbReference type="PROSITE-ProRule" id="PRU00284"/>
    </source>
</evidence>
<comment type="caution">
    <text evidence="9">The sequence shown here is derived from an EMBL/GenBank/DDBJ whole genome shotgun (WGS) entry which is preliminary data.</text>
</comment>
<dbReference type="GO" id="GO:0004888">
    <property type="term" value="F:transmembrane signaling receptor activity"/>
    <property type="evidence" value="ECO:0007669"/>
    <property type="project" value="InterPro"/>
</dbReference>
<keyword evidence="6" id="KW-0812">Transmembrane</keyword>
<keyword evidence="2" id="KW-0145">Chemotaxis</keyword>
<feature type="coiled-coil region" evidence="5">
    <location>
        <begin position="277"/>
        <end position="308"/>
    </location>
</feature>
<evidence type="ECO:0000313" key="10">
    <source>
        <dbReference type="Proteomes" id="UP000644699"/>
    </source>
</evidence>
<dbReference type="EMBL" id="BMIQ01000005">
    <property type="protein sequence ID" value="GGE11795.1"/>
    <property type="molecule type" value="Genomic_DNA"/>
</dbReference>
<feature type="domain" description="HAMP" evidence="8">
    <location>
        <begin position="319"/>
        <end position="357"/>
    </location>
</feature>
<feature type="domain" description="Methyl-accepting transducer" evidence="7">
    <location>
        <begin position="362"/>
        <end position="591"/>
    </location>
</feature>
<evidence type="ECO:0000313" key="9">
    <source>
        <dbReference type="EMBL" id="GGE11795.1"/>
    </source>
</evidence>
<dbReference type="SMART" id="SM00283">
    <property type="entry name" value="MA"/>
    <property type="match status" value="1"/>
</dbReference>
<dbReference type="InterPro" id="IPR004090">
    <property type="entry name" value="Chemotax_Me-accpt_rcpt"/>
</dbReference>
<dbReference type="SUPFAM" id="SSF158472">
    <property type="entry name" value="HAMP domain-like"/>
    <property type="match status" value="1"/>
</dbReference>
<dbReference type="PANTHER" id="PTHR43531:SF11">
    <property type="entry name" value="METHYL-ACCEPTING CHEMOTAXIS PROTEIN 3"/>
    <property type="match status" value="1"/>
</dbReference>
<gene>
    <name evidence="9" type="primary">mcpG</name>
    <name evidence="9" type="ORF">GCM10011390_33630</name>
</gene>
<accession>A0A916ZS91</accession>
<dbReference type="SUPFAM" id="SSF58104">
    <property type="entry name" value="Methyl-accepting chemotaxis protein (MCP) signaling domain"/>
    <property type="match status" value="1"/>
</dbReference>
<dbReference type="AlphaFoldDB" id="A0A916ZS91"/>
<dbReference type="InterPro" id="IPR003660">
    <property type="entry name" value="HAMP_dom"/>
</dbReference>
<evidence type="ECO:0000256" key="6">
    <source>
        <dbReference type="SAM" id="Phobius"/>
    </source>
</evidence>
<dbReference type="GO" id="GO:0007165">
    <property type="term" value="P:signal transduction"/>
    <property type="evidence" value="ECO:0007669"/>
    <property type="project" value="UniProtKB-KW"/>
</dbReference>
<keyword evidence="4" id="KW-0807">Transducer</keyword>
<dbReference type="PRINTS" id="PR00260">
    <property type="entry name" value="CHEMTRNSDUCR"/>
</dbReference>
<feature type="transmembrane region" description="Helical" evidence="6">
    <location>
        <begin position="202"/>
        <end position="225"/>
    </location>
</feature>
<dbReference type="Gene3D" id="1.10.287.950">
    <property type="entry name" value="Methyl-accepting chemotaxis protein"/>
    <property type="match status" value="1"/>
</dbReference>
<organism evidence="9 10">
    <name type="scientific">Aureimonas endophytica</name>
    <dbReference type="NCBI Taxonomy" id="2027858"/>
    <lineage>
        <taxon>Bacteria</taxon>
        <taxon>Pseudomonadati</taxon>
        <taxon>Pseudomonadota</taxon>
        <taxon>Alphaproteobacteria</taxon>
        <taxon>Hyphomicrobiales</taxon>
        <taxon>Aurantimonadaceae</taxon>
        <taxon>Aureimonas</taxon>
    </lineage>
</organism>
<dbReference type="FunFam" id="1.10.287.950:FF:000001">
    <property type="entry name" value="Methyl-accepting chemotaxis sensory transducer"/>
    <property type="match status" value="1"/>
</dbReference>
<evidence type="ECO:0000256" key="1">
    <source>
        <dbReference type="ARBA" id="ARBA00004370"/>
    </source>
</evidence>
<comment type="subcellular location">
    <subcellularLocation>
        <location evidence="1">Membrane</location>
    </subcellularLocation>
</comment>
<dbReference type="InterPro" id="IPR051310">
    <property type="entry name" value="MCP_chemotaxis"/>
</dbReference>
<comment type="similarity">
    <text evidence="3">Belongs to the methyl-accepting chemotaxis (MCP) protein family.</text>
</comment>